<dbReference type="KEGG" id="spib:G8759_17965"/>
<keyword evidence="9" id="KW-1185">Reference proteome</keyword>
<feature type="transmembrane region" description="Helical" evidence="6">
    <location>
        <begin position="97"/>
        <end position="116"/>
    </location>
</feature>
<evidence type="ECO:0000313" key="8">
    <source>
        <dbReference type="EMBL" id="QIP14367.1"/>
    </source>
</evidence>
<feature type="transmembrane region" description="Helical" evidence="6">
    <location>
        <begin position="183"/>
        <end position="201"/>
    </location>
</feature>
<dbReference type="AlphaFoldDB" id="A0A6G9APH3"/>
<dbReference type="InterPro" id="IPR000620">
    <property type="entry name" value="EamA_dom"/>
</dbReference>
<comment type="subcellular location">
    <subcellularLocation>
        <location evidence="1">Membrane</location>
        <topology evidence="1">Multi-pass membrane protein</topology>
    </subcellularLocation>
</comment>
<dbReference type="InterPro" id="IPR037185">
    <property type="entry name" value="EmrE-like"/>
</dbReference>
<accession>A0A6G9APH3</accession>
<feature type="transmembrane region" description="Helical" evidence="6">
    <location>
        <begin position="33"/>
        <end position="55"/>
    </location>
</feature>
<dbReference type="PANTHER" id="PTHR32322">
    <property type="entry name" value="INNER MEMBRANE TRANSPORTER"/>
    <property type="match status" value="1"/>
</dbReference>
<feature type="transmembrane region" description="Helical" evidence="6">
    <location>
        <begin position="213"/>
        <end position="233"/>
    </location>
</feature>
<reference evidence="8 9" key="1">
    <citation type="submission" date="2020-03" db="EMBL/GenBank/DDBJ databases">
        <authorList>
            <person name="Kim M.K."/>
        </authorList>
    </citation>
    <scope>NUCLEOTIDE SEQUENCE [LARGE SCALE GENOMIC DNA]</scope>
    <source>
        <strain evidence="8 9">BT328</strain>
    </source>
</reference>
<dbReference type="SUPFAM" id="SSF103481">
    <property type="entry name" value="Multidrug resistance efflux transporter EmrE"/>
    <property type="match status" value="2"/>
</dbReference>
<dbReference type="PANTHER" id="PTHR32322:SF2">
    <property type="entry name" value="EAMA DOMAIN-CONTAINING PROTEIN"/>
    <property type="match status" value="1"/>
</dbReference>
<evidence type="ECO:0000256" key="1">
    <source>
        <dbReference type="ARBA" id="ARBA00004141"/>
    </source>
</evidence>
<keyword evidence="5 6" id="KW-0472">Membrane</keyword>
<gene>
    <name evidence="8" type="ORF">G8759_17965</name>
</gene>
<dbReference type="RefSeq" id="WP_167210334.1">
    <property type="nucleotide sequence ID" value="NZ_CP050063.1"/>
</dbReference>
<dbReference type="GO" id="GO:0016020">
    <property type="term" value="C:membrane"/>
    <property type="evidence" value="ECO:0007669"/>
    <property type="project" value="UniProtKB-SubCell"/>
</dbReference>
<dbReference type="InterPro" id="IPR050638">
    <property type="entry name" value="AA-Vitamin_Transporters"/>
</dbReference>
<evidence type="ECO:0000259" key="7">
    <source>
        <dbReference type="Pfam" id="PF00892"/>
    </source>
</evidence>
<feature type="domain" description="EamA" evidence="7">
    <location>
        <begin position="154"/>
        <end position="287"/>
    </location>
</feature>
<organism evidence="8 9">
    <name type="scientific">Spirosoma aureum</name>
    <dbReference type="NCBI Taxonomy" id="2692134"/>
    <lineage>
        <taxon>Bacteria</taxon>
        <taxon>Pseudomonadati</taxon>
        <taxon>Bacteroidota</taxon>
        <taxon>Cytophagia</taxon>
        <taxon>Cytophagales</taxon>
        <taxon>Cytophagaceae</taxon>
        <taxon>Spirosoma</taxon>
    </lineage>
</organism>
<feature type="transmembrane region" description="Helical" evidence="6">
    <location>
        <begin position="10"/>
        <end position="27"/>
    </location>
</feature>
<dbReference type="EMBL" id="CP050063">
    <property type="protein sequence ID" value="QIP14367.1"/>
    <property type="molecule type" value="Genomic_DNA"/>
</dbReference>
<dbReference type="Proteomes" id="UP000501802">
    <property type="component" value="Chromosome"/>
</dbReference>
<evidence type="ECO:0000256" key="3">
    <source>
        <dbReference type="ARBA" id="ARBA00022692"/>
    </source>
</evidence>
<keyword evidence="4 6" id="KW-1133">Transmembrane helix</keyword>
<evidence type="ECO:0000256" key="4">
    <source>
        <dbReference type="ARBA" id="ARBA00022989"/>
    </source>
</evidence>
<feature type="transmembrane region" description="Helical" evidence="6">
    <location>
        <begin position="245"/>
        <end position="264"/>
    </location>
</feature>
<feature type="domain" description="EamA" evidence="7">
    <location>
        <begin position="12"/>
        <end position="135"/>
    </location>
</feature>
<feature type="transmembrane region" description="Helical" evidence="6">
    <location>
        <begin position="153"/>
        <end position="171"/>
    </location>
</feature>
<evidence type="ECO:0000256" key="2">
    <source>
        <dbReference type="ARBA" id="ARBA00007362"/>
    </source>
</evidence>
<evidence type="ECO:0000256" key="5">
    <source>
        <dbReference type="ARBA" id="ARBA00023136"/>
    </source>
</evidence>
<keyword evidence="3 6" id="KW-0812">Transmembrane</keyword>
<proteinExistence type="inferred from homology"/>
<dbReference type="Pfam" id="PF00892">
    <property type="entry name" value="EamA"/>
    <property type="match status" value="2"/>
</dbReference>
<feature type="transmembrane region" description="Helical" evidence="6">
    <location>
        <begin position="270"/>
        <end position="287"/>
    </location>
</feature>
<evidence type="ECO:0000256" key="6">
    <source>
        <dbReference type="SAM" id="Phobius"/>
    </source>
</evidence>
<name>A0A6G9APH3_9BACT</name>
<feature type="transmembrane region" description="Helical" evidence="6">
    <location>
        <begin position="123"/>
        <end position="141"/>
    </location>
</feature>
<protein>
    <submittedName>
        <fullName evidence="8">EamA family transporter</fullName>
    </submittedName>
</protein>
<evidence type="ECO:0000313" key="9">
    <source>
        <dbReference type="Proteomes" id="UP000501802"/>
    </source>
</evidence>
<comment type="similarity">
    <text evidence="2">Belongs to the EamA transporter family.</text>
</comment>
<sequence>MFTQSPARKWAYFLALSIIWGSSYILLKKGLESFSYLAAATIRLVSAGLVFLPFGLAYFRKIPSGKWPLVVLSGLLSSLIPSYLFSLSQEHIQSSTAGILLAITPSFTFLSALFFVRKTYSSLQILGLFLGLFCSITLSLLSSTGLNLSINGYVFLVVIATLCYGININLVKQYLADVPPLHLSTVSVTLNGLIAFLFVYLPNQQLFQFTPDTINACLALVTLGVVGTALAQVLHVKLIYSSSPLFASAITYLIPVVAIFWGILDNESFTIIHFMACLGILASVYLIRQEANQIA</sequence>